<evidence type="ECO:0000256" key="10">
    <source>
        <dbReference type="HAMAP-Rule" id="MF_00454"/>
    </source>
</evidence>
<comment type="caution">
    <text evidence="11">The sequence shown here is derived from an EMBL/GenBank/DDBJ whole genome shotgun (WGS) entry which is preliminary data.</text>
</comment>
<name>A0ABV9Q5A2_9BACL</name>
<dbReference type="HAMAP" id="MF_00454">
    <property type="entry name" value="FluC"/>
    <property type="match status" value="1"/>
</dbReference>
<evidence type="ECO:0000256" key="1">
    <source>
        <dbReference type="ARBA" id="ARBA00004651"/>
    </source>
</evidence>
<comment type="activity regulation">
    <text evidence="10">Na(+) is not transported, but it plays an essential structural role and its presence is essential for fluoride channel function.</text>
</comment>
<comment type="function">
    <text evidence="9 10">Fluoride-specific ion channel. Important for reducing fluoride concentration in the cell, thus reducing its toxicity.</text>
</comment>
<dbReference type="PANTHER" id="PTHR28259">
    <property type="entry name" value="FLUORIDE EXPORT PROTEIN 1-RELATED"/>
    <property type="match status" value="1"/>
</dbReference>
<protein>
    <recommendedName>
        <fullName evidence="10">Fluoride-specific ion channel FluC</fullName>
    </recommendedName>
</protein>
<keyword evidence="6 10" id="KW-0407">Ion channel</keyword>
<dbReference type="EMBL" id="JBHSHC010000142">
    <property type="protein sequence ID" value="MFC4769666.1"/>
    <property type="molecule type" value="Genomic_DNA"/>
</dbReference>
<reference evidence="12" key="1">
    <citation type="journal article" date="2019" name="Int. J. Syst. Evol. Microbiol.">
        <title>The Global Catalogue of Microorganisms (GCM) 10K type strain sequencing project: providing services to taxonomists for standard genome sequencing and annotation.</title>
        <authorList>
            <consortium name="The Broad Institute Genomics Platform"/>
            <consortium name="The Broad Institute Genome Sequencing Center for Infectious Disease"/>
            <person name="Wu L."/>
            <person name="Ma J."/>
        </authorList>
    </citation>
    <scope>NUCLEOTIDE SEQUENCE [LARGE SCALE GENOMIC DNA]</scope>
    <source>
        <strain evidence="12">WYCCWR 12678</strain>
    </source>
</reference>
<dbReference type="PANTHER" id="PTHR28259:SF1">
    <property type="entry name" value="FLUORIDE EXPORT PROTEIN 1-RELATED"/>
    <property type="match status" value="1"/>
</dbReference>
<feature type="transmembrane region" description="Helical" evidence="10">
    <location>
        <begin position="95"/>
        <end position="119"/>
    </location>
</feature>
<keyword evidence="10" id="KW-0915">Sodium</keyword>
<dbReference type="RefSeq" id="WP_380028443.1">
    <property type="nucleotide sequence ID" value="NZ_JBHSHC010000142.1"/>
</dbReference>
<comment type="subcellular location">
    <subcellularLocation>
        <location evidence="1 10">Cell membrane</location>
        <topology evidence="1 10">Multi-pass membrane protein</topology>
    </subcellularLocation>
</comment>
<evidence type="ECO:0000256" key="6">
    <source>
        <dbReference type="ARBA" id="ARBA00023303"/>
    </source>
</evidence>
<evidence type="ECO:0000256" key="4">
    <source>
        <dbReference type="ARBA" id="ARBA00022989"/>
    </source>
</evidence>
<keyword evidence="5 10" id="KW-0472">Membrane</keyword>
<feature type="transmembrane region" description="Helical" evidence="10">
    <location>
        <begin position="63"/>
        <end position="83"/>
    </location>
</feature>
<keyword evidence="10" id="KW-0813">Transport</keyword>
<keyword evidence="4 10" id="KW-1133">Transmembrane helix</keyword>
<feature type="binding site" evidence="10">
    <location>
        <position position="76"/>
    </location>
    <ligand>
        <name>Na(+)</name>
        <dbReference type="ChEBI" id="CHEBI:29101"/>
        <note>structural</note>
    </ligand>
</feature>
<keyword evidence="12" id="KW-1185">Reference proteome</keyword>
<feature type="transmembrane region" description="Helical" evidence="10">
    <location>
        <begin position="31"/>
        <end position="51"/>
    </location>
</feature>
<evidence type="ECO:0000256" key="9">
    <source>
        <dbReference type="ARBA" id="ARBA00049940"/>
    </source>
</evidence>
<comment type="similarity">
    <text evidence="7 10">Belongs to the fluoride channel Fluc/FEX (TC 1.A.43) family.</text>
</comment>
<evidence type="ECO:0000256" key="7">
    <source>
        <dbReference type="ARBA" id="ARBA00035120"/>
    </source>
</evidence>
<keyword evidence="3 10" id="KW-0812">Transmembrane</keyword>
<feature type="binding site" evidence="10">
    <location>
        <position position="73"/>
    </location>
    <ligand>
        <name>Na(+)</name>
        <dbReference type="ChEBI" id="CHEBI:29101"/>
        <note>structural</note>
    </ligand>
</feature>
<keyword evidence="10" id="KW-0406">Ion transport</keyword>
<accession>A0ABV9Q5A2</accession>
<dbReference type="NCBIfam" id="TIGR00494">
    <property type="entry name" value="crcB"/>
    <property type="match status" value="1"/>
</dbReference>
<gene>
    <name evidence="10 11" type="primary">crcB</name>
    <name evidence="10" type="synonym">fluC</name>
    <name evidence="11" type="ORF">ACFO8Q_20350</name>
</gene>
<sequence length="139" mass="14529">MNLLSVAVGGAIGALGRHALSLFLPAPPDSLFPWPTFAANLTGCFIIGFFYQMAEHRTIPAALRLGLATGLLGGFTTFSTFSLEVLTLLNGGHVLVGFLYVLTSLAAGLAACYSATVLARKLSGRMPNEEADKGNRSPS</sequence>
<evidence type="ECO:0000256" key="8">
    <source>
        <dbReference type="ARBA" id="ARBA00035585"/>
    </source>
</evidence>
<evidence type="ECO:0000313" key="11">
    <source>
        <dbReference type="EMBL" id="MFC4769666.1"/>
    </source>
</evidence>
<dbReference type="Proteomes" id="UP001596002">
    <property type="component" value="Unassembled WGS sequence"/>
</dbReference>
<organism evidence="11 12">
    <name type="scientific">Effusibacillus consociatus</name>
    <dbReference type="NCBI Taxonomy" id="1117041"/>
    <lineage>
        <taxon>Bacteria</taxon>
        <taxon>Bacillati</taxon>
        <taxon>Bacillota</taxon>
        <taxon>Bacilli</taxon>
        <taxon>Bacillales</taxon>
        <taxon>Alicyclobacillaceae</taxon>
        <taxon>Effusibacillus</taxon>
    </lineage>
</organism>
<evidence type="ECO:0000256" key="2">
    <source>
        <dbReference type="ARBA" id="ARBA00022475"/>
    </source>
</evidence>
<keyword evidence="10" id="KW-0479">Metal-binding</keyword>
<evidence type="ECO:0000256" key="5">
    <source>
        <dbReference type="ARBA" id="ARBA00023136"/>
    </source>
</evidence>
<dbReference type="Pfam" id="PF02537">
    <property type="entry name" value="CRCB"/>
    <property type="match status" value="1"/>
</dbReference>
<proteinExistence type="inferred from homology"/>
<evidence type="ECO:0000256" key="3">
    <source>
        <dbReference type="ARBA" id="ARBA00022692"/>
    </source>
</evidence>
<dbReference type="InterPro" id="IPR003691">
    <property type="entry name" value="FluC"/>
</dbReference>
<keyword evidence="2 10" id="KW-1003">Cell membrane</keyword>
<comment type="catalytic activity">
    <reaction evidence="8">
        <text>fluoride(in) = fluoride(out)</text>
        <dbReference type="Rhea" id="RHEA:76159"/>
        <dbReference type="ChEBI" id="CHEBI:17051"/>
    </reaction>
    <physiologicalReaction direction="left-to-right" evidence="8">
        <dbReference type="Rhea" id="RHEA:76160"/>
    </physiologicalReaction>
</comment>
<evidence type="ECO:0000313" key="12">
    <source>
        <dbReference type="Proteomes" id="UP001596002"/>
    </source>
</evidence>